<dbReference type="AlphaFoldDB" id="A0A7T4EEW9"/>
<keyword evidence="3" id="KW-0813">Transport</keyword>
<dbReference type="GeneID" id="92759630"/>
<dbReference type="GO" id="GO:0022857">
    <property type="term" value="F:transmembrane transporter activity"/>
    <property type="evidence" value="ECO:0007669"/>
    <property type="project" value="InterPro"/>
</dbReference>
<name>A0A7T4EEW9_9CORY</name>
<feature type="transmembrane region" description="Helical" evidence="9">
    <location>
        <begin position="307"/>
        <end position="327"/>
    </location>
</feature>
<feature type="transmembrane region" description="Helical" evidence="9">
    <location>
        <begin position="339"/>
        <end position="366"/>
    </location>
</feature>
<dbReference type="GO" id="GO:0005886">
    <property type="term" value="C:plasma membrane"/>
    <property type="evidence" value="ECO:0007669"/>
    <property type="project" value="UniProtKB-SubCell"/>
</dbReference>
<feature type="compositionally biased region" description="Basic and acidic residues" evidence="8">
    <location>
        <begin position="42"/>
        <end position="52"/>
    </location>
</feature>
<feature type="transmembrane region" description="Helical" evidence="9">
    <location>
        <begin position="220"/>
        <end position="238"/>
    </location>
</feature>
<dbReference type="Gene3D" id="1.20.5.430">
    <property type="match status" value="1"/>
</dbReference>
<feature type="transmembrane region" description="Helical" evidence="9">
    <location>
        <begin position="266"/>
        <end position="287"/>
    </location>
</feature>
<evidence type="ECO:0000256" key="4">
    <source>
        <dbReference type="ARBA" id="ARBA00022475"/>
    </source>
</evidence>
<keyword evidence="6 9" id="KW-1133">Transmembrane helix</keyword>
<dbReference type="PROSITE" id="PS01303">
    <property type="entry name" value="BCCT"/>
    <property type="match status" value="1"/>
</dbReference>
<dbReference type="InterPro" id="IPR000060">
    <property type="entry name" value="BCCT_transptr"/>
</dbReference>
<dbReference type="PANTHER" id="PTHR30047:SF7">
    <property type="entry name" value="HIGH-AFFINITY CHOLINE TRANSPORT PROTEIN"/>
    <property type="match status" value="1"/>
</dbReference>
<evidence type="ECO:0000256" key="6">
    <source>
        <dbReference type="ARBA" id="ARBA00022989"/>
    </source>
</evidence>
<comment type="subcellular location">
    <subcellularLocation>
        <location evidence="1">Cell membrane</location>
        <topology evidence="1">Multi-pass membrane protein</topology>
    </subcellularLocation>
</comment>
<evidence type="ECO:0000256" key="8">
    <source>
        <dbReference type="SAM" id="MobiDB-lite"/>
    </source>
</evidence>
<keyword evidence="7 9" id="KW-0472">Membrane</keyword>
<proteinExistence type="inferred from homology"/>
<dbReference type="RefSeq" id="WP_005395818.1">
    <property type="nucleotide sequence ID" value="NZ_CP066007.1"/>
</dbReference>
<evidence type="ECO:0000256" key="9">
    <source>
        <dbReference type="SAM" id="Phobius"/>
    </source>
</evidence>
<organism evidence="10 12">
    <name type="scientific">Corynebacterium glucuronolyticum</name>
    <dbReference type="NCBI Taxonomy" id="39791"/>
    <lineage>
        <taxon>Bacteria</taxon>
        <taxon>Bacillati</taxon>
        <taxon>Actinomycetota</taxon>
        <taxon>Actinomycetes</taxon>
        <taxon>Mycobacteriales</taxon>
        <taxon>Corynebacteriaceae</taxon>
        <taxon>Corynebacterium</taxon>
    </lineage>
</organism>
<keyword evidence="4" id="KW-1003">Cell membrane</keyword>
<feature type="transmembrane region" description="Helical" evidence="9">
    <location>
        <begin position="128"/>
        <end position="148"/>
    </location>
</feature>
<feature type="compositionally biased region" description="Basic and acidic residues" evidence="8">
    <location>
        <begin position="1"/>
        <end position="26"/>
    </location>
</feature>
<feature type="transmembrane region" description="Helical" evidence="9">
    <location>
        <begin position="397"/>
        <end position="415"/>
    </location>
</feature>
<evidence type="ECO:0000256" key="1">
    <source>
        <dbReference type="ARBA" id="ARBA00004651"/>
    </source>
</evidence>
<dbReference type="EMBL" id="CP069534">
    <property type="protein sequence ID" value="QRP71381.1"/>
    <property type="molecule type" value="Genomic_DNA"/>
</dbReference>
<dbReference type="Proteomes" id="UP000596145">
    <property type="component" value="Chromosome"/>
</dbReference>
<evidence type="ECO:0000313" key="10">
    <source>
        <dbReference type="EMBL" id="QQB46106.1"/>
    </source>
</evidence>
<evidence type="ECO:0000256" key="5">
    <source>
        <dbReference type="ARBA" id="ARBA00022692"/>
    </source>
</evidence>
<feature type="compositionally biased region" description="Polar residues" evidence="8">
    <location>
        <begin position="27"/>
        <end position="37"/>
    </location>
</feature>
<accession>A0A7T4EEW9</accession>
<feature type="transmembrane region" description="Helical" evidence="9">
    <location>
        <begin position="87"/>
        <end position="108"/>
    </location>
</feature>
<dbReference type="Pfam" id="PF02028">
    <property type="entry name" value="BCCT"/>
    <property type="match status" value="1"/>
</dbReference>
<feature type="transmembrane region" description="Helical" evidence="9">
    <location>
        <begin position="427"/>
        <end position="450"/>
    </location>
</feature>
<evidence type="ECO:0000256" key="7">
    <source>
        <dbReference type="ARBA" id="ARBA00023136"/>
    </source>
</evidence>
<evidence type="ECO:0000313" key="12">
    <source>
        <dbReference type="Proteomes" id="UP000596145"/>
    </source>
</evidence>
<feature type="region of interest" description="Disordered" evidence="8">
    <location>
        <begin position="1"/>
        <end position="82"/>
    </location>
</feature>
<protein>
    <submittedName>
        <fullName evidence="10">BCCT family transporter</fullName>
    </submittedName>
</protein>
<gene>
    <name evidence="10" type="ORF">I6I10_11755</name>
    <name evidence="11" type="ORF">I6J21_04365</name>
</gene>
<dbReference type="InterPro" id="IPR018093">
    <property type="entry name" value="BCCT_CS"/>
</dbReference>
<evidence type="ECO:0000256" key="3">
    <source>
        <dbReference type="ARBA" id="ARBA00022448"/>
    </source>
</evidence>
<dbReference type="Proteomes" id="UP000617681">
    <property type="component" value="Chromosome"/>
</dbReference>
<feature type="transmembrane region" description="Helical" evidence="9">
    <location>
        <begin position="169"/>
        <end position="187"/>
    </location>
</feature>
<reference evidence="10 12" key="1">
    <citation type="submission" date="2020-12" db="EMBL/GenBank/DDBJ databases">
        <title>FDA dAtabase for Regulatory Grade micrObial Sequences (FDA-ARGOS): Supporting development and validation of Infectious Disease Dx tests.</title>
        <authorList>
            <person name="Sproer C."/>
            <person name="Gronow S."/>
            <person name="Severitt S."/>
            <person name="Schroder I."/>
            <person name="Tallon L."/>
            <person name="Sadzewicz L."/>
            <person name="Zhao X."/>
            <person name="Boylan J."/>
            <person name="Ott S."/>
            <person name="Bowen H."/>
            <person name="Vavikolanu K."/>
            <person name="Mehta A."/>
            <person name="Aluvathingal J."/>
            <person name="Nadendla S."/>
            <person name="Lowell S."/>
            <person name="Myers T."/>
            <person name="Yan Y."/>
            <person name="Sichtig H."/>
        </authorList>
    </citation>
    <scope>NUCLEOTIDE SEQUENCE [LARGE SCALE GENOMIC DNA]</scope>
    <source>
        <strain evidence="10 12">FDAARGOS_1053</strain>
        <strain evidence="11">FDAARGOS_1191</strain>
    </source>
</reference>
<dbReference type="OrthoDB" id="9775735at2"/>
<comment type="similarity">
    <text evidence="2">Belongs to the BCCT transporter (TC 2.A.15) family.</text>
</comment>
<feature type="transmembrane region" description="Helical" evidence="9">
    <location>
        <begin position="478"/>
        <end position="498"/>
    </location>
</feature>
<keyword evidence="5 9" id="KW-0812">Transmembrane</keyword>
<evidence type="ECO:0000256" key="2">
    <source>
        <dbReference type="ARBA" id="ARBA00005658"/>
    </source>
</evidence>
<feature type="transmembrane region" description="Helical" evidence="9">
    <location>
        <begin position="550"/>
        <end position="570"/>
    </location>
</feature>
<feature type="transmembrane region" description="Helical" evidence="9">
    <location>
        <begin position="519"/>
        <end position="538"/>
    </location>
</feature>
<dbReference type="PANTHER" id="PTHR30047">
    <property type="entry name" value="HIGH-AFFINITY CHOLINE TRANSPORT PROTEIN-RELATED"/>
    <property type="match status" value="1"/>
</dbReference>
<sequence>MEETSDNREKERGNSSVREGTHEDTPRTTQEASSTATAVEGAQKDGHDEAPKRSATSELASMLSHEGTYEDPTQLGLEDDDEPDRPLNWSVIAPAGIAVLAVVCWGLFAPDHFANFATTTLEWIVDKFGWAFVLFTTVFVGFALAIGFSKFGSIKLGRDDEQPEFSTPSWIAMMFAAGMGIGLMFYGTTEPLTFFRDGVPGHDSGNMRQAFASTLFHWTLHPWAIYSIVGLSIAYITFRRGKKQLLSAAFIPLIGEKAAEGWLGKLIDILAIFATVFGTACSLGLGALQIGAGLQKSGIISEPNAKITLIVVLVLTACFLVSAMSGVGKGIQYLSNANMVLAGLLALFVFVAGPTVAILNTIPLALGSYLDSFFEMAARTANTAGGDAAEWLSGWTIFYWAWWISWSPFVGMFLARISRGRTVREFIIGVMAVPAAVSLVWFCIFGGTAIKLEQLGRSIWGDGAAESQLFDLLHSFPLGNIVGVVAMVLLATFFITSADSASTVMGSMSQNGQSDANRWVTATWGVLTAAIGLVLLISGGDDALNNLQNVTIIAASPFLLVLIGLMAAIVKGLANDPNYLDIKSQRKFAMRLARERRLHRENQRRLHRAQRNPLMPKVRGTKTVINEEPRRYSS</sequence>
<dbReference type="EMBL" id="CP066007">
    <property type="protein sequence ID" value="QQB46106.1"/>
    <property type="molecule type" value="Genomic_DNA"/>
</dbReference>
<evidence type="ECO:0000313" key="11">
    <source>
        <dbReference type="EMBL" id="QRP71381.1"/>
    </source>
</evidence>
<dbReference type="NCBIfam" id="TIGR00842">
    <property type="entry name" value="bcct"/>
    <property type="match status" value="1"/>
</dbReference>